<dbReference type="Proteomes" id="UP000032726">
    <property type="component" value="Chromosome"/>
</dbReference>
<name>A0A0D5YVT7_9FLAO</name>
<dbReference type="STRING" id="516051.VC82_2425"/>
<dbReference type="HOGENOM" id="CLU_1123545_0_0_10"/>
<accession>A0A0D5YVT7</accession>
<keyword evidence="2" id="KW-1185">Reference proteome</keyword>
<dbReference type="AlphaFoldDB" id="A0A0D5YVT7"/>
<dbReference type="EMBL" id="CP011071">
    <property type="protein sequence ID" value="AKA36004.1"/>
    <property type="molecule type" value="Genomic_DNA"/>
</dbReference>
<protein>
    <submittedName>
        <fullName evidence="1">Uncharacterized protein</fullName>
    </submittedName>
</protein>
<reference evidence="1 2" key="1">
    <citation type="submission" date="2015-03" db="EMBL/GenBank/DDBJ databases">
        <title>Complete genome sequence of Muricauda lutaonensis CC-HSB-11T, isolated from a coastal hot spring.</title>
        <authorList>
            <person name="Kim K.M."/>
        </authorList>
    </citation>
    <scope>NUCLEOTIDE SEQUENCE [LARGE SCALE GENOMIC DNA]</scope>
    <source>
        <strain evidence="1 2">CC-HSB-11</strain>
    </source>
</reference>
<organism evidence="1 2">
    <name type="scientific">Flagellimonas lutaonensis</name>
    <dbReference type="NCBI Taxonomy" id="516051"/>
    <lineage>
        <taxon>Bacteria</taxon>
        <taxon>Pseudomonadati</taxon>
        <taxon>Bacteroidota</taxon>
        <taxon>Flavobacteriia</taxon>
        <taxon>Flavobacteriales</taxon>
        <taxon>Flavobacteriaceae</taxon>
        <taxon>Flagellimonas</taxon>
    </lineage>
</organism>
<evidence type="ECO:0000313" key="1">
    <source>
        <dbReference type="EMBL" id="AKA36004.1"/>
    </source>
</evidence>
<dbReference type="RefSeq" id="WP_045802591.1">
    <property type="nucleotide sequence ID" value="NZ_CP011071.1"/>
</dbReference>
<dbReference type="KEGG" id="mlt:VC82_2425"/>
<sequence length="247" mass="27430">MAYKEDAIALINESKNILAEIKTAYEESLHDQEIKPKLLIKIKNFMENLRSALDFTAHHLYDTYGTSTSGNPKIYFPYAWSSLDLNGFRAKNLIENKIPGLIANRPDIASDIESYQHFATDENSWLPKFMDLNNENKHQRLTPQTRKEIKQLNIKSGNGGASISLGGGASISLGQGAFIQMGDTIIPGGQTFDANNPPSTIGGTKEVITWVSFEFSDINEPAYPLLEKAMNGCEKIVTELTNKRTIS</sequence>
<dbReference type="OrthoDB" id="1444194at2"/>
<proteinExistence type="predicted"/>
<gene>
    <name evidence="1" type="ORF">VC82_2425</name>
</gene>
<evidence type="ECO:0000313" key="2">
    <source>
        <dbReference type="Proteomes" id="UP000032726"/>
    </source>
</evidence>